<dbReference type="AlphaFoldDB" id="A0A319BJW3"/>
<evidence type="ECO:0000313" key="2">
    <source>
        <dbReference type="EMBL" id="PYH65983.1"/>
    </source>
</evidence>
<dbReference type="GeneID" id="37212928"/>
<evidence type="ECO:0000256" key="1">
    <source>
        <dbReference type="SAM" id="MobiDB-lite"/>
    </source>
</evidence>
<dbReference type="EMBL" id="KZ821636">
    <property type="protein sequence ID" value="PYH65983.1"/>
    <property type="molecule type" value="Genomic_DNA"/>
</dbReference>
<gene>
    <name evidence="2" type="ORF">BO88DRAFT_418146</name>
</gene>
<accession>A0A319BJW3</accession>
<sequence>MDEVKSAQDSVNFSWLIGEVNLTQNTDQPVFGPQGEMHCKSGCRLCTITDLYHYGLRHCDYCIPKSDNDCQIPLTFLSFISALDIAQFPHGPSGRPQFQSWWIFPDLLDLFSVDAVGQSPAVVIPLIIVAFNVNDLIVTPYYKWKVGMTSSHAASDPGRQLSRGSDDASKDAHGRSRSMFPMRRPNKPEDDKVSLALYKRLELLARVNLSFILNGCNASCDSVREVWCTPRNPICHT</sequence>
<keyword evidence="3" id="KW-1185">Reference proteome</keyword>
<feature type="region of interest" description="Disordered" evidence="1">
    <location>
        <begin position="151"/>
        <end position="188"/>
    </location>
</feature>
<dbReference type="Proteomes" id="UP000248405">
    <property type="component" value="Unassembled WGS sequence"/>
</dbReference>
<evidence type="ECO:0000313" key="3">
    <source>
        <dbReference type="Proteomes" id="UP000248405"/>
    </source>
</evidence>
<reference evidence="2" key="1">
    <citation type="submission" date="2016-12" db="EMBL/GenBank/DDBJ databases">
        <title>The genomes of Aspergillus section Nigri reveals drivers in fungal speciation.</title>
        <authorList>
            <consortium name="DOE Joint Genome Institute"/>
            <person name="Vesth T.C."/>
            <person name="Nybo J."/>
            <person name="Theobald S."/>
            <person name="Brandl J."/>
            <person name="Frisvad J.C."/>
            <person name="Nielsen K.F."/>
            <person name="Lyhne E.K."/>
            <person name="Kogle M.E."/>
            <person name="Kuo A."/>
            <person name="Riley R."/>
            <person name="Clum A."/>
            <person name="Nolan M."/>
            <person name="Lipzen A."/>
            <person name="Salamov A."/>
            <person name="Henrissat B."/>
            <person name="Wiebenga A."/>
            <person name="De Vries R.P."/>
            <person name="Grigoriev I.V."/>
            <person name="Mortensen U.H."/>
            <person name="Andersen M.R."/>
            <person name="Baker S.E."/>
        </authorList>
    </citation>
    <scope>NUCLEOTIDE SEQUENCE [LARGE SCALE GENOMIC DNA]</scope>
    <source>
        <strain evidence="2">CBS 113365</strain>
    </source>
</reference>
<organism evidence="2 3">
    <name type="scientific">Aspergillus vadensis (strain CBS 113365 / IMI 142717 / IBT 24658)</name>
    <dbReference type="NCBI Taxonomy" id="1448311"/>
    <lineage>
        <taxon>Eukaryota</taxon>
        <taxon>Fungi</taxon>
        <taxon>Dikarya</taxon>
        <taxon>Ascomycota</taxon>
        <taxon>Pezizomycotina</taxon>
        <taxon>Eurotiomycetes</taxon>
        <taxon>Eurotiomycetidae</taxon>
        <taxon>Eurotiales</taxon>
        <taxon>Aspergillaceae</taxon>
        <taxon>Aspergillus</taxon>
        <taxon>Aspergillus subgen. Circumdati</taxon>
    </lineage>
</organism>
<name>A0A319BJW3_ASPVC</name>
<protein>
    <submittedName>
        <fullName evidence="2">Uncharacterized protein</fullName>
    </submittedName>
</protein>
<feature type="compositionally biased region" description="Basic and acidic residues" evidence="1">
    <location>
        <begin position="164"/>
        <end position="174"/>
    </location>
</feature>
<dbReference type="RefSeq" id="XP_025559777.1">
    <property type="nucleotide sequence ID" value="XM_025708336.1"/>
</dbReference>
<proteinExistence type="predicted"/>
<dbReference type="OrthoDB" id="341259at2759"/>